<dbReference type="RefSeq" id="WP_253061105.1">
    <property type="nucleotide sequence ID" value="NZ_JAMXWM010000007.1"/>
</dbReference>
<name>A0ABW5S665_9BACL</name>
<dbReference type="EMBL" id="JBHUMQ010000039">
    <property type="protein sequence ID" value="MFD2695133.1"/>
    <property type="molecule type" value="Genomic_DNA"/>
</dbReference>
<reference evidence="2" key="1">
    <citation type="journal article" date="2019" name="Int. J. Syst. Evol. Microbiol.">
        <title>The Global Catalogue of Microorganisms (GCM) 10K type strain sequencing project: providing services to taxonomists for standard genome sequencing and annotation.</title>
        <authorList>
            <consortium name="The Broad Institute Genomics Platform"/>
            <consortium name="The Broad Institute Genome Sequencing Center for Infectious Disease"/>
            <person name="Wu L."/>
            <person name="Ma J."/>
        </authorList>
    </citation>
    <scope>NUCLEOTIDE SEQUENCE [LARGE SCALE GENOMIC DNA]</scope>
    <source>
        <strain evidence="2">TISTR 2466</strain>
    </source>
</reference>
<proteinExistence type="predicted"/>
<evidence type="ECO:0000313" key="1">
    <source>
        <dbReference type="EMBL" id="MFD2695133.1"/>
    </source>
</evidence>
<keyword evidence="2" id="KW-1185">Reference proteome</keyword>
<gene>
    <name evidence="1" type="ORF">ACFSUE_16120</name>
</gene>
<evidence type="ECO:0000313" key="2">
    <source>
        <dbReference type="Proteomes" id="UP001597399"/>
    </source>
</evidence>
<sequence length="53" mass="5771">MFDSQETKDATALAIADTLKKKGLKNVTADEVAKVIDELKAKVTEAVKEQAHK</sequence>
<protein>
    <submittedName>
        <fullName evidence="1">Uncharacterized protein</fullName>
    </submittedName>
</protein>
<organism evidence="1 2">
    <name type="scientific">Sporolactobacillus shoreicorticis</name>
    <dbReference type="NCBI Taxonomy" id="1923877"/>
    <lineage>
        <taxon>Bacteria</taxon>
        <taxon>Bacillati</taxon>
        <taxon>Bacillota</taxon>
        <taxon>Bacilli</taxon>
        <taxon>Bacillales</taxon>
        <taxon>Sporolactobacillaceae</taxon>
        <taxon>Sporolactobacillus</taxon>
    </lineage>
</organism>
<accession>A0ABW5S665</accession>
<comment type="caution">
    <text evidence="1">The sequence shown here is derived from an EMBL/GenBank/DDBJ whole genome shotgun (WGS) entry which is preliminary data.</text>
</comment>
<dbReference type="Proteomes" id="UP001597399">
    <property type="component" value="Unassembled WGS sequence"/>
</dbReference>